<dbReference type="Pfam" id="PF13551">
    <property type="entry name" value="HTH_29"/>
    <property type="match status" value="1"/>
</dbReference>
<dbReference type="RefSeq" id="WP_167650063.1">
    <property type="nucleotide sequence ID" value="NZ_NSJZ01000020.1"/>
</dbReference>
<proteinExistence type="predicted"/>
<comment type="caution">
    <text evidence="1">The sequence shown here is derived from an EMBL/GenBank/DDBJ whole genome shotgun (WGS) entry which is preliminary data.</text>
</comment>
<gene>
    <name evidence="1" type="ORF">CK240_15220</name>
</gene>
<accession>A0A2A2GFJ0</accession>
<reference evidence="1 2" key="1">
    <citation type="submission" date="2017-09" db="EMBL/GenBank/DDBJ databases">
        <title>Paracoccus alkalisoli sp. nov., isolated from saline alkaline soil.</title>
        <authorList>
            <person name="Dong X."/>
            <person name="Zhang G."/>
        </authorList>
    </citation>
    <scope>NUCLEOTIDE SEQUENCE [LARGE SCALE GENOMIC DNA]</scope>
    <source>
        <strain evidence="1 2">WN007</strain>
    </source>
</reference>
<evidence type="ECO:0000313" key="2">
    <source>
        <dbReference type="Proteomes" id="UP000218023"/>
    </source>
</evidence>
<dbReference type="Proteomes" id="UP000218023">
    <property type="component" value="Unassembled WGS sequence"/>
</dbReference>
<sequence>MGLVLMSEHELQRIEVLAQVLDGSMRPRTAANVLGLSLRQVQRLLRDIREHGA</sequence>
<name>A0A2A2GFJ0_9RHOB</name>
<keyword evidence="2" id="KW-1185">Reference proteome</keyword>
<dbReference type="AlphaFoldDB" id="A0A2A2GFJ0"/>
<dbReference type="EMBL" id="NSJZ01000020">
    <property type="protein sequence ID" value="PAU96118.1"/>
    <property type="molecule type" value="Genomic_DNA"/>
</dbReference>
<evidence type="ECO:0000313" key="1">
    <source>
        <dbReference type="EMBL" id="PAU96118.1"/>
    </source>
</evidence>
<feature type="non-terminal residue" evidence="1">
    <location>
        <position position="53"/>
    </location>
</feature>
<organism evidence="1 2">
    <name type="scientific">Paracoccus salipaludis</name>
    <dbReference type="NCBI Taxonomy" id="2032623"/>
    <lineage>
        <taxon>Bacteria</taxon>
        <taxon>Pseudomonadati</taxon>
        <taxon>Pseudomonadota</taxon>
        <taxon>Alphaproteobacteria</taxon>
        <taxon>Rhodobacterales</taxon>
        <taxon>Paracoccaceae</taxon>
        <taxon>Paracoccus</taxon>
    </lineage>
</organism>
<protein>
    <submittedName>
        <fullName evidence="1">ISNCY family transposase</fullName>
    </submittedName>
</protein>